<name>A0A5K7SC68_9BACT</name>
<feature type="transmembrane region" description="Helical" evidence="1">
    <location>
        <begin position="54"/>
        <end position="72"/>
    </location>
</feature>
<keyword evidence="1" id="KW-1133">Transmembrane helix</keyword>
<reference evidence="2" key="1">
    <citation type="journal article" date="2020" name="Int. J. Syst. Evol. Microbiol.">
        <title>Aquipluma nitroreducens gen. nov. sp. nov., a novel facultatively anaerobic bacterium isolated from a freshwater lake.</title>
        <authorList>
            <person name="Watanabe M."/>
            <person name="Kojima H."/>
            <person name="Fukui M."/>
        </authorList>
    </citation>
    <scope>NUCLEOTIDE SEQUENCE</scope>
    <source>
        <strain evidence="2">MeG22</strain>
    </source>
</reference>
<evidence type="ECO:0000313" key="2">
    <source>
        <dbReference type="EMBL" id="BBE19069.1"/>
    </source>
</evidence>
<dbReference type="Proteomes" id="UP001193389">
    <property type="component" value="Chromosome"/>
</dbReference>
<dbReference type="KEGG" id="anf:AQPE_3242"/>
<dbReference type="EMBL" id="AP018694">
    <property type="protein sequence ID" value="BBE19069.1"/>
    <property type="molecule type" value="Genomic_DNA"/>
</dbReference>
<dbReference type="AlphaFoldDB" id="A0A5K7SC68"/>
<feature type="transmembrane region" description="Helical" evidence="1">
    <location>
        <begin position="30"/>
        <end position="47"/>
    </location>
</feature>
<keyword evidence="1" id="KW-0472">Membrane</keyword>
<evidence type="ECO:0000256" key="1">
    <source>
        <dbReference type="SAM" id="Phobius"/>
    </source>
</evidence>
<organism evidence="2 3">
    <name type="scientific">Aquipluma nitroreducens</name>
    <dbReference type="NCBI Taxonomy" id="2010828"/>
    <lineage>
        <taxon>Bacteria</taxon>
        <taxon>Pseudomonadati</taxon>
        <taxon>Bacteroidota</taxon>
        <taxon>Bacteroidia</taxon>
        <taxon>Marinilabiliales</taxon>
        <taxon>Prolixibacteraceae</taxon>
        <taxon>Aquipluma</taxon>
    </lineage>
</organism>
<evidence type="ECO:0000313" key="3">
    <source>
        <dbReference type="Proteomes" id="UP001193389"/>
    </source>
</evidence>
<keyword evidence="1" id="KW-0812">Transmembrane</keyword>
<keyword evidence="3" id="KW-1185">Reference proteome</keyword>
<sequence length="101" mass="11092">MRKSFTLSVLFAVVFGIAIAWIDSQPNWDDSGISTFLVLLVSMLAGYMAESKPWLIALAVGIWIPIYGIILVQNFGSLLALLPGFIGAYTGWWIAKILTVE</sequence>
<gene>
    <name evidence="2" type="ORF">AQPE_3242</name>
</gene>
<feature type="transmembrane region" description="Helical" evidence="1">
    <location>
        <begin position="78"/>
        <end position="95"/>
    </location>
</feature>
<dbReference type="RefSeq" id="WP_318347342.1">
    <property type="nucleotide sequence ID" value="NZ_AP018694.1"/>
</dbReference>
<accession>A0A5K7SC68</accession>
<protein>
    <submittedName>
        <fullName evidence="2">Uncharacterized protein</fullName>
    </submittedName>
</protein>
<proteinExistence type="predicted"/>